<feature type="region of interest" description="Disordered" evidence="4">
    <location>
        <begin position="686"/>
        <end position="710"/>
    </location>
</feature>
<evidence type="ECO:0000259" key="6">
    <source>
        <dbReference type="PROSITE" id="PS50109"/>
    </source>
</evidence>
<feature type="transmembrane region" description="Helical" evidence="5">
    <location>
        <begin position="55"/>
        <end position="73"/>
    </location>
</feature>
<organism evidence="7 8">
    <name type="scientific">Streptomyces bambusae</name>
    <dbReference type="NCBI Taxonomy" id="1550616"/>
    <lineage>
        <taxon>Bacteria</taxon>
        <taxon>Bacillati</taxon>
        <taxon>Actinomycetota</taxon>
        <taxon>Actinomycetes</taxon>
        <taxon>Kitasatosporales</taxon>
        <taxon>Streptomycetaceae</taxon>
        <taxon>Streptomyces</taxon>
    </lineage>
</organism>
<evidence type="ECO:0000256" key="2">
    <source>
        <dbReference type="ARBA" id="ARBA00022777"/>
    </source>
</evidence>
<keyword evidence="8" id="KW-1185">Reference proteome</keyword>
<dbReference type="SUPFAM" id="SSF55874">
    <property type="entry name" value="ATPase domain of HSP90 chaperone/DNA topoisomerase II/histidine kinase"/>
    <property type="match status" value="1"/>
</dbReference>
<feature type="transmembrane region" description="Helical" evidence="5">
    <location>
        <begin position="146"/>
        <end position="165"/>
    </location>
</feature>
<feature type="transmembrane region" description="Helical" evidence="5">
    <location>
        <begin position="289"/>
        <end position="312"/>
    </location>
</feature>
<accession>A0ABS6ZAA4</accession>
<dbReference type="PROSITE" id="PS50109">
    <property type="entry name" value="HIS_KIN"/>
    <property type="match status" value="1"/>
</dbReference>
<dbReference type="Gene3D" id="3.30.565.10">
    <property type="entry name" value="Histidine kinase-like ATPase, C-terminal domain"/>
    <property type="match status" value="1"/>
</dbReference>
<reference evidence="7 8" key="1">
    <citation type="submission" date="2019-12" db="EMBL/GenBank/DDBJ databases">
        <title>Genome sequence of Streptomyces bambusae.</title>
        <authorList>
            <person name="Bansal K."/>
            <person name="Choksket S."/>
            <person name="Korpole S."/>
            <person name="Patil P.B."/>
        </authorList>
    </citation>
    <scope>NUCLEOTIDE SEQUENCE [LARGE SCALE GENOMIC DNA]</scope>
    <source>
        <strain evidence="7 8">SK60</strain>
    </source>
</reference>
<keyword evidence="5" id="KW-0472">Membrane</keyword>
<evidence type="ECO:0000256" key="4">
    <source>
        <dbReference type="SAM" id="MobiDB-lite"/>
    </source>
</evidence>
<dbReference type="GO" id="GO:0016301">
    <property type="term" value="F:kinase activity"/>
    <property type="evidence" value="ECO:0007669"/>
    <property type="project" value="UniProtKB-KW"/>
</dbReference>
<evidence type="ECO:0000256" key="3">
    <source>
        <dbReference type="ARBA" id="ARBA00023012"/>
    </source>
</evidence>
<evidence type="ECO:0000256" key="1">
    <source>
        <dbReference type="ARBA" id="ARBA00022679"/>
    </source>
</evidence>
<keyword evidence="3" id="KW-0902">Two-component regulatory system</keyword>
<feature type="transmembrane region" description="Helical" evidence="5">
    <location>
        <begin position="21"/>
        <end position="43"/>
    </location>
</feature>
<keyword evidence="1" id="KW-0808">Transferase</keyword>
<keyword evidence="2 7" id="KW-0418">Kinase</keyword>
<evidence type="ECO:0000313" key="8">
    <source>
        <dbReference type="Proteomes" id="UP000812013"/>
    </source>
</evidence>
<dbReference type="CDD" id="cd16917">
    <property type="entry name" value="HATPase_UhpB-NarQ-NarX-like"/>
    <property type="match status" value="1"/>
</dbReference>
<dbReference type="Proteomes" id="UP000812013">
    <property type="component" value="Unassembled WGS sequence"/>
</dbReference>
<feature type="transmembrane region" description="Helical" evidence="5">
    <location>
        <begin position="230"/>
        <end position="250"/>
    </location>
</feature>
<dbReference type="InterPro" id="IPR050482">
    <property type="entry name" value="Sensor_HK_TwoCompSys"/>
</dbReference>
<dbReference type="InterPro" id="IPR011712">
    <property type="entry name" value="Sig_transdc_His_kin_sub3_dim/P"/>
</dbReference>
<dbReference type="RefSeq" id="WP_219669425.1">
    <property type="nucleotide sequence ID" value="NZ_WTFF01000182.1"/>
</dbReference>
<feature type="transmembrane region" description="Helical" evidence="5">
    <location>
        <begin position="85"/>
        <end position="106"/>
    </location>
</feature>
<feature type="transmembrane region" description="Helical" evidence="5">
    <location>
        <begin position="200"/>
        <end position="218"/>
    </location>
</feature>
<dbReference type="Gene3D" id="1.20.5.1930">
    <property type="match status" value="1"/>
</dbReference>
<dbReference type="Pfam" id="PF02518">
    <property type="entry name" value="HATPase_c"/>
    <property type="match status" value="1"/>
</dbReference>
<dbReference type="InterPro" id="IPR005467">
    <property type="entry name" value="His_kinase_dom"/>
</dbReference>
<sequence length="710" mass="76432">MRTGHRRAKGTPRSGPDMLPAYAVCVLTMLSGITWAVVTLTHLHDPALQRVGLHLAADHVLLGLGIALTGMFFAARPSARSLGRLLLCAGCLLTLAQVVPLLAVVAGVGPEGFTPVIILGMLAYALIGVIIYPMPLWLPTGEFPRGWGLPYVALTAVWSALQQYYAFTYPGFTYYGVTTPISGGFWAEVEDLLTPWMDTATYWVPPVLVGFGVLVMLVRWPRTPKSRRPYAVLVVPYAVWIAVLYVNQFASAPEGFNVIAFYLAAAAWPATLGYVHVRDRTWALDRAGRRILTAFVLTFALFMAYAGGGFVLSYFAPGSLTPEAALMACLTLLVGALLRPTARWAARLVDRYYYGERAQPYQAVRELADRLGQVLDPGDMPRLLCDTVVHTLRLPGARLVLRTRHGSRELARRGAPGGRQETFPLVYQGDEIGYLLVPPREGELALDQQDREAVRILADHSAPAIASLQLYEDLQTSRERIVLAREEERRRLRHDLHDGLGPALSGLRLQVDAVRSAIPGEPKAGKSLTAVSEGIGRAIDELRRITGGLAPAALDGADLPRALRQLAEHLGRTVDITVSLAPEPFPKLPAAVEVALYRITAEALNNAVRHSGAGHAHAAVVLTADGVTLEVRDDGDGMPDAAGAHGVGLRSMAERTEELGGSFELVSAADGTCVRAVLPRSAVDRCEGVGTDPGPQDHAPGTRAGQDSTA</sequence>
<dbReference type="EMBL" id="WTFF01000182">
    <property type="protein sequence ID" value="MBW5484673.1"/>
    <property type="molecule type" value="Genomic_DNA"/>
</dbReference>
<evidence type="ECO:0000313" key="7">
    <source>
        <dbReference type="EMBL" id="MBW5484673.1"/>
    </source>
</evidence>
<dbReference type="Pfam" id="PF07730">
    <property type="entry name" value="HisKA_3"/>
    <property type="match status" value="1"/>
</dbReference>
<dbReference type="SMART" id="SM00387">
    <property type="entry name" value="HATPase_c"/>
    <property type="match status" value="1"/>
</dbReference>
<feature type="domain" description="Histidine kinase" evidence="6">
    <location>
        <begin position="495"/>
        <end position="682"/>
    </location>
</feature>
<feature type="transmembrane region" description="Helical" evidence="5">
    <location>
        <begin position="112"/>
        <end position="134"/>
    </location>
</feature>
<keyword evidence="5" id="KW-1133">Transmembrane helix</keyword>
<proteinExistence type="predicted"/>
<evidence type="ECO:0000256" key="5">
    <source>
        <dbReference type="SAM" id="Phobius"/>
    </source>
</evidence>
<dbReference type="InterPro" id="IPR003594">
    <property type="entry name" value="HATPase_dom"/>
</dbReference>
<name>A0ABS6ZAA4_9ACTN</name>
<gene>
    <name evidence="7" type="ORF">GPJ59_23035</name>
</gene>
<dbReference type="PANTHER" id="PTHR24421">
    <property type="entry name" value="NITRATE/NITRITE SENSOR PROTEIN NARX-RELATED"/>
    <property type="match status" value="1"/>
</dbReference>
<feature type="transmembrane region" description="Helical" evidence="5">
    <location>
        <begin position="256"/>
        <end position="277"/>
    </location>
</feature>
<protein>
    <submittedName>
        <fullName evidence="7">Histidine kinase</fullName>
    </submittedName>
</protein>
<dbReference type="InterPro" id="IPR036890">
    <property type="entry name" value="HATPase_C_sf"/>
</dbReference>
<comment type="caution">
    <text evidence="7">The sequence shown here is derived from an EMBL/GenBank/DDBJ whole genome shotgun (WGS) entry which is preliminary data.</text>
</comment>
<keyword evidence="5" id="KW-0812">Transmembrane</keyword>
<dbReference type="SUPFAM" id="SSF55781">
    <property type="entry name" value="GAF domain-like"/>
    <property type="match status" value="1"/>
</dbReference>